<dbReference type="STRING" id="381306.AN478_11575"/>
<keyword evidence="7" id="KW-0812">Transmembrane</keyword>
<keyword evidence="11" id="KW-1185">Reference proteome</keyword>
<feature type="region of interest" description="Disordered" evidence="8">
    <location>
        <begin position="133"/>
        <end position="162"/>
    </location>
</feature>
<evidence type="ECO:0000256" key="3">
    <source>
        <dbReference type="ARBA" id="ARBA00022723"/>
    </source>
</evidence>
<dbReference type="FunFam" id="1.10.8.640:FF:000001">
    <property type="entry name" value="Cytochrome c-type biogenesis protein"/>
    <property type="match status" value="1"/>
</dbReference>
<comment type="function">
    <text evidence="7">Possible subunit of a heme lyase.</text>
</comment>
<dbReference type="InterPro" id="IPR005616">
    <property type="entry name" value="CcmH/CycL/Ccl2/NrfF_N"/>
</dbReference>
<dbReference type="GO" id="GO:0005886">
    <property type="term" value="C:plasma membrane"/>
    <property type="evidence" value="ECO:0007669"/>
    <property type="project" value="TreeGrafter"/>
</dbReference>
<dbReference type="InterPro" id="IPR038297">
    <property type="entry name" value="CcmH/CycL/NrfF/Ccl2_sf"/>
</dbReference>
<keyword evidence="2 7" id="KW-0349">Heme</keyword>
<evidence type="ECO:0000256" key="2">
    <source>
        <dbReference type="ARBA" id="ARBA00022617"/>
    </source>
</evidence>
<accession>A0A1G5BNR0</accession>
<dbReference type="Pfam" id="PF03918">
    <property type="entry name" value="CcmH"/>
    <property type="match status" value="1"/>
</dbReference>
<comment type="similarity">
    <text evidence="1 7">Belongs to the CcmH/CycL/Ccl2/NrfF family.</text>
</comment>
<evidence type="ECO:0000256" key="5">
    <source>
        <dbReference type="ARBA" id="ARBA00022748"/>
    </source>
</evidence>
<evidence type="ECO:0000313" key="11">
    <source>
        <dbReference type="Proteomes" id="UP000183104"/>
    </source>
</evidence>
<evidence type="ECO:0000256" key="8">
    <source>
        <dbReference type="SAM" id="MobiDB-lite"/>
    </source>
</evidence>
<dbReference type="Gene3D" id="1.10.8.640">
    <property type="entry name" value="Cytochrome C biogenesis protein"/>
    <property type="match status" value="1"/>
</dbReference>
<evidence type="ECO:0000256" key="4">
    <source>
        <dbReference type="ARBA" id="ARBA00022729"/>
    </source>
</evidence>
<dbReference type="CDD" id="cd16378">
    <property type="entry name" value="CcmH_N"/>
    <property type="match status" value="1"/>
</dbReference>
<proteinExistence type="inferred from homology"/>
<keyword evidence="6 7" id="KW-0408">Iron</keyword>
<dbReference type="GO" id="GO:0017004">
    <property type="term" value="P:cytochrome complex assembly"/>
    <property type="evidence" value="ECO:0007669"/>
    <property type="project" value="UniProtKB-KW"/>
</dbReference>
<gene>
    <name evidence="10" type="ORF">SAMN05661077_0713</name>
</gene>
<dbReference type="RefSeq" id="WP_082433051.1">
    <property type="nucleotide sequence ID" value="NZ_FMUN01000002.1"/>
</dbReference>
<keyword evidence="5" id="KW-0201">Cytochrome c-type biogenesis</keyword>
<dbReference type="PANTHER" id="PTHR47870:SF1">
    <property type="entry name" value="CYTOCHROME C-TYPE BIOGENESIS PROTEIN CCMH"/>
    <property type="match status" value="1"/>
</dbReference>
<name>A0A1G5BNR0_9GAMM</name>
<feature type="transmembrane region" description="Helical" evidence="7">
    <location>
        <begin position="108"/>
        <end position="128"/>
    </location>
</feature>
<protein>
    <recommendedName>
        <fullName evidence="7">Cytochrome c-type biogenesis protein</fullName>
    </recommendedName>
</protein>
<feature type="domain" description="CcmH/CycL/Ccl2/NrfF N-terminal" evidence="9">
    <location>
        <begin position="19"/>
        <end position="152"/>
    </location>
</feature>
<evidence type="ECO:0000256" key="1">
    <source>
        <dbReference type="ARBA" id="ARBA00010342"/>
    </source>
</evidence>
<dbReference type="GO" id="GO:0046872">
    <property type="term" value="F:metal ion binding"/>
    <property type="evidence" value="ECO:0007669"/>
    <property type="project" value="UniProtKB-KW"/>
</dbReference>
<feature type="signal peptide" evidence="7">
    <location>
        <begin position="1"/>
        <end position="22"/>
    </location>
</feature>
<keyword evidence="4 7" id="KW-0732">Signal</keyword>
<sequence>MRPWIALLALALALPPLGTALAAPEPIREFDSPAQEDRYNALLEDLRCLVCQNESLAGSRADLAQDLRDEVYQKLVEEGKSDEAVVDYLVDRYGEFVLYRPPVQPATYLLWFGPFALLLIGAGIWLAVSRGRQRADPGDLSPDERERAARLLGTDSDKDSSQ</sequence>
<evidence type="ECO:0000256" key="7">
    <source>
        <dbReference type="RuleBase" id="RU364112"/>
    </source>
</evidence>
<organism evidence="10 11">
    <name type="scientific">Thiohalorhabdus denitrificans</name>
    <dbReference type="NCBI Taxonomy" id="381306"/>
    <lineage>
        <taxon>Bacteria</taxon>
        <taxon>Pseudomonadati</taxon>
        <taxon>Pseudomonadota</taxon>
        <taxon>Gammaproteobacteria</taxon>
        <taxon>Thiohalorhabdales</taxon>
        <taxon>Thiohalorhabdaceae</taxon>
        <taxon>Thiohalorhabdus</taxon>
    </lineage>
</organism>
<dbReference type="PANTHER" id="PTHR47870">
    <property type="entry name" value="CYTOCHROME C-TYPE BIOGENESIS PROTEIN CCMH"/>
    <property type="match status" value="1"/>
</dbReference>
<evidence type="ECO:0000259" key="9">
    <source>
        <dbReference type="Pfam" id="PF03918"/>
    </source>
</evidence>
<evidence type="ECO:0000313" key="10">
    <source>
        <dbReference type="EMBL" id="SCX91828.1"/>
    </source>
</evidence>
<dbReference type="Proteomes" id="UP000183104">
    <property type="component" value="Unassembled WGS sequence"/>
</dbReference>
<dbReference type="EMBL" id="FMUN01000002">
    <property type="protein sequence ID" value="SCX91828.1"/>
    <property type="molecule type" value="Genomic_DNA"/>
</dbReference>
<dbReference type="AlphaFoldDB" id="A0A1G5BNR0"/>
<keyword evidence="7" id="KW-1133">Transmembrane helix</keyword>
<evidence type="ECO:0000256" key="6">
    <source>
        <dbReference type="ARBA" id="ARBA00023004"/>
    </source>
</evidence>
<keyword evidence="3 7" id="KW-0479">Metal-binding</keyword>
<dbReference type="OrthoDB" id="9776053at2"/>
<feature type="chain" id="PRO_5011022888" description="Cytochrome c-type biogenesis protein" evidence="7">
    <location>
        <begin position="23"/>
        <end position="162"/>
    </location>
</feature>
<keyword evidence="7" id="KW-0472">Membrane</keyword>
<dbReference type="InterPro" id="IPR051263">
    <property type="entry name" value="C-type_cytochrome_biogenesis"/>
</dbReference>
<reference evidence="11" key="1">
    <citation type="submission" date="2016-10" db="EMBL/GenBank/DDBJ databases">
        <authorList>
            <person name="Varghese N."/>
        </authorList>
    </citation>
    <scope>NUCLEOTIDE SEQUENCE [LARGE SCALE GENOMIC DNA]</scope>
    <source>
        <strain evidence="11">HL 19</strain>
    </source>
</reference>